<reference evidence="3 4" key="1">
    <citation type="submission" date="2018-06" db="EMBL/GenBank/DDBJ databases">
        <title>Complete Genome Sequence of Desulfobacter hydrogenophilus (DSM3380).</title>
        <authorList>
            <person name="Marietou A."/>
            <person name="Schreiber L."/>
            <person name="Marshall I."/>
            <person name="Jorgensen B."/>
        </authorList>
    </citation>
    <scope>NUCLEOTIDE SEQUENCE [LARGE SCALE GENOMIC DNA]</scope>
    <source>
        <strain evidence="3 4">DSM 3380</strain>
    </source>
</reference>
<dbReference type="PANTHER" id="PTHR43581:SF4">
    <property type="entry name" value="ATP_GTP PHOSPHATASE"/>
    <property type="match status" value="1"/>
</dbReference>
<protein>
    <submittedName>
        <fullName evidence="3">ATP-dependent endonuclease</fullName>
    </submittedName>
    <submittedName>
        <fullName evidence="2">DUF2813 domain-containing protein</fullName>
    </submittedName>
</protein>
<dbReference type="PANTHER" id="PTHR43581">
    <property type="entry name" value="ATP/GTP PHOSPHATASE"/>
    <property type="match status" value="1"/>
</dbReference>
<dbReference type="EMBL" id="CP036313">
    <property type="protein sequence ID" value="QBH12244.1"/>
    <property type="molecule type" value="Genomic_DNA"/>
</dbReference>
<dbReference type="OrthoDB" id="9816506at2"/>
<keyword evidence="3" id="KW-0540">Nuclease</keyword>
<keyword evidence="5" id="KW-1185">Reference proteome</keyword>
<dbReference type="AlphaFoldDB" id="A0A328FDY0"/>
<dbReference type="GO" id="GO:0005524">
    <property type="term" value="F:ATP binding"/>
    <property type="evidence" value="ECO:0007669"/>
    <property type="project" value="InterPro"/>
</dbReference>
<proteinExistence type="predicted"/>
<organism evidence="3 4">
    <name type="scientific">Desulfobacter hydrogenophilus</name>
    <dbReference type="NCBI Taxonomy" id="2291"/>
    <lineage>
        <taxon>Bacteria</taxon>
        <taxon>Pseudomonadati</taxon>
        <taxon>Thermodesulfobacteriota</taxon>
        <taxon>Desulfobacteria</taxon>
        <taxon>Desulfobacterales</taxon>
        <taxon>Desulfobacteraceae</taxon>
        <taxon>Desulfobacter</taxon>
    </lineage>
</organism>
<evidence type="ECO:0000259" key="1">
    <source>
        <dbReference type="Pfam" id="PF13304"/>
    </source>
</evidence>
<accession>A0A328FDY0</accession>
<dbReference type="InterPro" id="IPR027417">
    <property type="entry name" value="P-loop_NTPase"/>
</dbReference>
<dbReference type="InterPro" id="IPR051396">
    <property type="entry name" value="Bact_Antivir_Def_Nuclease"/>
</dbReference>
<dbReference type="Pfam" id="PF13304">
    <property type="entry name" value="AAA_21"/>
    <property type="match status" value="1"/>
</dbReference>
<reference evidence="2 5" key="2">
    <citation type="submission" date="2019-02" db="EMBL/GenBank/DDBJ databases">
        <title>Complete genome sequence of Desulfobacter hydrogenophilus AcRS1.</title>
        <authorList>
            <person name="Marietou A."/>
            <person name="Lund M.B."/>
            <person name="Marshall I.P.G."/>
            <person name="Schreiber L."/>
            <person name="Jorgensen B."/>
        </authorList>
    </citation>
    <scope>NUCLEOTIDE SEQUENCE [LARGE SCALE GENOMIC DNA]</scope>
    <source>
        <strain evidence="2 5">AcRS1</strain>
    </source>
</reference>
<evidence type="ECO:0000313" key="3">
    <source>
        <dbReference type="EMBL" id="RAM01245.1"/>
    </source>
</evidence>
<dbReference type="Gene3D" id="3.40.50.300">
    <property type="entry name" value="P-loop containing nucleotide triphosphate hydrolases"/>
    <property type="match status" value="1"/>
</dbReference>
<name>A0A328FDY0_9BACT</name>
<evidence type="ECO:0000313" key="5">
    <source>
        <dbReference type="Proteomes" id="UP000293902"/>
    </source>
</evidence>
<dbReference type="GO" id="GO:0004519">
    <property type="term" value="F:endonuclease activity"/>
    <property type="evidence" value="ECO:0007669"/>
    <property type="project" value="UniProtKB-KW"/>
</dbReference>
<dbReference type="Proteomes" id="UP000293902">
    <property type="component" value="Chromosome"/>
</dbReference>
<sequence>MISNIQIQNFRGFYNHSLRFKKSCIIVGKNNAGKSTVVEALRLVSLITNKYRTSVYKKRPTWLDAPSGLIGVSPSIKNIGINFDTIFFHYGSSPSIITAEFNDKNRITIYVGDGGKIFAVLRNSRGTIVKTRSKALKLNLTPINIFPQVGPVQKKEMILNSDYVKSNIGSHLSSLHFRNQLYLFPELFQKFKEAVEETWPSVTVKELIATGELDEKQLSFQVRNENFVAEVAEMGHGLQVWLQIIWFLTRVSNNSTVILDEPDVYMHADLQRRLIRFLRNKYNQILITTHSTEIMAEVGPEDILVIDKEKPESTYANTFPIVQTLIEQIGSAQNIHMARLWNAKRLILVEGKDIKLLKIFQNSLFPNSDAPFDAIPNMSLGGWGGWNYAIGSSMLLKNSLNQNIFTYCIFDSDYHTAEEISTRLDQANDKGIFLHIWSKKEIENYLLIPSALQRVIENNLAKRTSSPSIDEIEQRLMTILSEMEESVLDAISSELLKQNRGWTAGKSNKEARKLICDSKAQEESIISIASGKYVIKKFADWSQQEFGVSLNAIAIAKEMTAQEIPNELIKIVTSIEKSAVFKE</sequence>
<feature type="domain" description="ATPase AAA-type core" evidence="1">
    <location>
        <begin position="25"/>
        <end position="296"/>
    </location>
</feature>
<dbReference type="EMBL" id="QLNI01000030">
    <property type="protein sequence ID" value="RAM01245.1"/>
    <property type="molecule type" value="Genomic_DNA"/>
</dbReference>
<dbReference type="RefSeq" id="WP_111958120.1">
    <property type="nucleotide sequence ID" value="NZ_CP036313.1"/>
</dbReference>
<keyword evidence="3" id="KW-0378">Hydrolase</keyword>
<dbReference type="GO" id="GO:0016887">
    <property type="term" value="F:ATP hydrolysis activity"/>
    <property type="evidence" value="ECO:0007669"/>
    <property type="project" value="InterPro"/>
</dbReference>
<dbReference type="Proteomes" id="UP000248798">
    <property type="component" value="Unassembled WGS sequence"/>
</dbReference>
<keyword evidence="3" id="KW-0255">Endonuclease</keyword>
<evidence type="ECO:0000313" key="2">
    <source>
        <dbReference type="EMBL" id="QBH12244.1"/>
    </source>
</evidence>
<dbReference type="InterPro" id="IPR003959">
    <property type="entry name" value="ATPase_AAA_core"/>
</dbReference>
<evidence type="ECO:0000313" key="4">
    <source>
        <dbReference type="Proteomes" id="UP000248798"/>
    </source>
</evidence>
<dbReference type="SUPFAM" id="SSF52540">
    <property type="entry name" value="P-loop containing nucleoside triphosphate hydrolases"/>
    <property type="match status" value="1"/>
</dbReference>
<gene>
    <name evidence="3" type="ORF">DO021_15030</name>
    <name evidence="2" type="ORF">EYB58_04495</name>
</gene>